<reference evidence="2" key="1">
    <citation type="submission" date="2021-01" db="EMBL/GenBank/DDBJ databases">
        <authorList>
            <person name="Kaushik A."/>
        </authorList>
    </citation>
    <scope>NUCLEOTIDE SEQUENCE</scope>
    <source>
        <strain evidence="2">AG2-2IIIB</strain>
    </source>
</reference>
<feature type="compositionally biased region" description="Pro residues" evidence="1">
    <location>
        <begin position="157"/>
        <end position="166"/>
    </location>
</feature>
<dbReference type="Proteomes" id="UP000663843">
    <property type="component" value="Unassembled WGS sequence"/>
</dbReference>
<evidence type="ECO:0000313" key="3">
    <source>
        <dbReference type="Proteomes" id="UP000663843"/>
    </source>
</evidence>
<evidence type="ECO:0000256" key="1">
    <source>
        <dbReference type="SAM" id="MobiDB-lite"/>
    </source>
</evidence>
<dbReference type="AlphaFoldDB" id="A0A8H2WG11"/>
<feature type="compositionally biased region" description="Low complexity" evidence="1">
    <location>
        <begin position="146"/>
        <end position="156"/>
    </location>
</feature>
<accession>A0A8H2WG11</accession>
<protein>
    <recommendedName>
        <fullName evidence="4">DUF3421 domain-containing protein</fullName>
    </recommendedName>
</protein>
<comment type="caution">
    <text evidence="2">The sequence shown here is derived from an EMBL/GenBank/DDBJ whole genome shotgun (WGS) entry which is preliminary data.</text>
</comment>
<name>A0A8H2WG11_9AGAM</name>
<proteinExistence type="predicted"/>
<dbReference type="Pfam" id="PF11901">
    <property type="entry name" value="DM9"/>
    <property type="match status" value="2"/>
</dbReference>
<feature type="compositionally biased region" description="Basic residues" evidence="1">
    <location>
        <begin position="20"/>
        <end position="36"/>
    </location>
</feature>
<dbReference type="PANTHER" id="PTHR31649">
    <property type="entry name" value="AGAP009604-PA"/>
    <property type="match status" value="1"/>
</dbReference>
<evidence type="ECO:0000313" key="2">
    <source>
        <dbReference type="EMBL" id="CAE6381955.1"/>
    </source>
</evidence>
<feature type="compositionally biased region" description="Low complexity" evidence="1">
    <location>
        <begin position="1"/>
        <end position="19"/>
    </location>
</feature>
<gene>
    <name evidence="2" type="ORF">RDB_LOCUS25039</name>
</gene>
<dbReference type="InterPro" id="IPR006616">
    <property type="entry name" value="DM9_repeat"/>
</dbReference>
<dbReference type="SMART" id="SM00696">
    <property type="entry name" value="DM9"/>
    <property type="match status" value="1"/>
</dbReference>
<dbReference type="EMBL" id="CAJMWT010001146">
    <property type="protein sequence ID" value="CAE6381955.1"/>
    <property type="molecule type" value="Genomic_DNA"/>
</dbReference>
<organism evidence="2 3">
    <name type="scientific">Rhizoctonia solani</name>
    <dbReference type="NCBI Taxonomy" id="456999"/>
    <lineage>
        <taxon>Eukaryota</taxon>
        <taxon>Fungi</taxon>
        <taxon>Dikarya</taxon>
        <taxon>Basidiomycota</taxon>
        <taxon>Agaricomycotina</taxon>
        <taxon>Agaricomycetes</taxon>
        <taxon>Cantharellales</taxon>
        <taxon>Ceratobasidiaceae</taxon>
        <taxon>Rhizoctonia</taxon>
    </lineage>
</organism>
<feature type="compositionally biased region" description="Basic and acidic residues" evidence="1">
    <location>
        <begin position="37"/>
        <end position="111"/>
    </location>
</feature>
<feature type="region of interest" description="Disordered" evidence="1">
    <location>
        <begin position="1"/>
        <end position="195"/>
    </location>
</feature>
<sequence>MGGSSGSESDSGSVSGRSQGSHKKEKKFKKDKKEKKDKKSESGDEHEKKDKKDKDKKDKDKKDKDKDDKGKKDKKDKKDDKEDKHKKDKKDDKEDKDKKDKKDKKDDDKHKTSSPLPPQISHALSGLGLGGFEKVLLSGTHGSREGGAPATGAGPAPTIPSNPPTGPETGASGQRIPCTTTDTFPAQAAGPAPPFVDSTGQPVYVGSALINGTNVQPCRITPAGCFIASDGVEAPHAGRYDLLPLTDAMEWVPASGGAPPSGKRVVEGGIENGSSLYHACARVNSVMLPGKAGSALGGAQIPAGGAAHFFSQDYFVFEPPYIISKMSLSGSGHRIPCSGNKDIPEAVFETQTDLYDVGGHPIYVASALMGDSVHPCKCAPHLDPPCRVPYGGREHGHDGRYDILPITRDMEWVPTSNGGIPYGRTPVEGGYEGDNPLYHACAEIQGTMVPGKTGAHLGGANIPFGGREMVLNEYYILCWREETGY</sequence>
<evidence type="ECO:0008006" key="4">
    <source>
        <dbReference type="Google" id="ProtNLM"/>
    </source>
</evidence>
<dbReference type="PANTHER" id="PTHR31649:SF1">
    <property type="entry name" value="FARNESOIC ACID O-METHYL TRANSFERASE DOMAIN-CONTAINING PROTEIN"/>
    <property type="match status" value="1"/>
</dbReference>